<feature type="domain" description="Phosphotyrosine protein phosphatase I" evidence="6">
    <location>
        <begin position="14"/>
        <end position="201"/>
    </location>
</feature>
<organism evidence="7 8">
    <name type="scientific">Compostimonas suwonensis</name>
    <dbReference type="NCBI Taxonomy" id="1048394"/>
    <lineage>
        <taxon>Bacteria</taxon>
        <taxon>Bacillati</taxon>
        <taxon>Actinomycetota</taxon>
        <taxon>Actinomycetes</taxon>
        <taxon>Micrococcales</taxon>
        <taxon>Microbacteriaceae</taxon>
        <taxon>Compostimonas</taxon>
    </lineage>
</organism>
<dbReference type="AlphaFoldDB" id="A0A2M9C575"/>
<proteinExistence type="inferred from homology"/>
<accession>A0A2M9C575</accession>
<dbReference type="Gene3D" id="3.40.50.2300">
    <property type="match status" value="1"/>
</dbReference>
<keyword evidence="3" id="KW-0904">Protein phosphatase</keyword>
<gene>
    <name evidence="7" type="ORF">CLV54_0686</name>
</gene>
<dbReference type="SMART" id="SM00226">
    <property type="entry name" value="LMWPc"/>
    <property type="match status" value="1"/>
</dbReference>
<evidence type="ECO:0000256" key="1">
    <source>
        <dbReference type="ARBA" id="ARBA00011063"/>
    </source>
</evidence>
<dbReference type="Proteomes" id="UP000230161">
    <property type="component" value="Unassembled WGS sequence"/>
</dbReference>
<dbReference type="PANTHER" id="PTHR11717">
    <property type="entry name" value="LOW MOLECULAR WEIGHT PROTEIN TYROSINE PHOSPHATASE"/>
    <property type="match status" value="1"/>
</dbReference>
<feature type="region of interest" description="Disordered" evidence="5">
    <location>
        <begin position="159"/>
        <end position="184"/>
    </location>
</feature>
<feature type="active site" evidence="4">
    <location>
        <position position="26"/>
    </location>
</feature>
<dbReference type="RefSeq" id="WP_100343515.1">
    <property type="nucleotide sequence ID" value="NZ_PGFB01000001.1"/>
</dbReference>
<evidence type="ECO:0000259" key="6">
    <source>
        <dbReference type="SMART" id="SM00226"/>
    </source>
</evidence>
<comment type="similarity">
    <text evidence="1">Belongs to the low molecular weight phosphotyrosine protein phosphatase family.</text>
</comment>
<dbReference type="SUPFAM" id="SSF52788">
    <property type="entry name" value="Phosphotyrosine protein phosphatases I"/>
    <property type="match status" value="1"/>
</dbReference>
<dbReference type="InterPro" id="IPR050438">
    <property type="entry name" value="LMW_PTPase"/>
</dbReference>
<dbReference type="InterPro" id="IPR023485">
    <property type="entry name" value="Ptyr_pPase"/>
</dbReference>
<keyword evidence="2" id="KW-0378">Hydrolase</keyword>
<dbReference type="EMBL" id="PGFB01000001">
    <property type="protein sequence ID" value="PJJ65649.1"/>
    <property type="molecule type" value="Genomic_DNA"/>
</dbReference>
<dbReference type="InterPro" id="IPR036196">
    <property type="entry name" value="Ptyr_pPase_sf"/>
</dbReference>
<dbReference type="PRINTS" id="PR00719">
    <property type="entry name" value="LMWPTPASE"/>
</dbReference>
<dbReference type="InterPro" id="IPR017867">
    <property type="entry name" value="Tyr_phospatase_low_mol_wt"/>
</dbReference>
<evidence type="ECO:0000313" key="8">
    <source>
        <dbReference type="Proteomes" id="UP000230161"/>
    </source>
</evidence>
<dbReference type="Pfam" id="PF01451">
    <property type="entry name" value="LMWPc"/>
    <property type="match status" value="1"/>
</dbReference>
<evidence type="ECO:0000256" key="5">
    <source>
        <dbReference type="SAM" id="MobiDB-lite"/>
    </source>
</evidence>
<evidence type="ECO:0000256" key="2">
    <source>
        <dbReference type="ARBA" id="ARBA00022801"/>
    </source>
</evidence>
<dbReference type="PANTHER" id="PTHR11717:SF31">
    <property type="entry name" value="LOW MOLECULAR WEIGHT PROTEIN-TYROSINE-PHOSPHATASE ETP-RELATED"/>
    <property type="match status" value="1"/>
</dbReference>
<name>A0A2M9C575_9MICO</name>
<keyword evidence="8" id="KW-1185">Reference proteome</keyword>
<dbReference type="GO" id="GO:0004725">
    <property type="term" value="F:protein tyrosine phosphatase activity"/>
    <property type="evidence" value="ECO:0007669"/>
    <property type="project" value="InterPro"/>
</dbReference>
<dbReference type="OrthoDB" id="9784339at2"/>
<evidence type="ECO:0000256" key="3">
    <source>
        <dbReference type="ARBA" id="ARBA00022912"/>
    </source>
</evidence>
<evidence type="ECO:0000313" key="7">
    <source>
        <dbReference type="EMBL" id="PJJ65649.1"/>
    </source>
</evidence>
<feature type="active site" description="Nucleophile" evidence="4">
    <location>
        <position position="20"/>
    </location>
</feature>
<evidence type="ECO:0000256" key="4">
    <source>
        <dbReference type="PIRSR" id="PIRSR617867-1"/>
    </source>
</evidence>
<reference evidence="7 8" key="1">
    <citation type="submission" date="2017-11" db="EMBL/GenBank/DDBJ databases">
        <title>Genomic Encyclopedia of Archaeal and Bacterial Type Strains, Phase II (KMG-II): From Individual Species to Whole Genera.</title>
        <authorList>
            <person name="Goeker M."/>
        </authorList>
    </citation>
    <scope>NUCLEOTIDE SEQUENCE [LARGE SCALE GENOMIC DNA]</scope>
    <source>
        <strain evidence="7 8">DSM 25625</strain>
    </source>
</reference>
<sequence length="205" mass="21381">MTDLFAAGRDEGRVGVLFVCTGNICRSPLAEAVFRARSGGGVDGAGLPVGSAGLHAVVGAPMDGIPAQLARDAGADSQHRARQIDRDSVSRAALVLTMTREQRTQLVREFPSALRRAFTLAEFLRLLGDPAAPVRPEAPAAPVGLAASQRLGELVAGAGSARGSLGSHDDDDIADPYGRSRETHERVGGRIVALVDELARRLGTL</sequence>
<protein>
    <submittedName>
        <fullName evidence="7">Protein-tyrosine phosphatase</fullName>
    </submittedName>
</protein>
<comment type="caution">
    <text evidence="7">The sequence shown here is derived from an EMBL/GenBank/DDBJ whole genome shotgun (WGS) entry which is preliminary data.</text>
</comment>